<feature type="binding site" evidence="8">
    <location>
        <position position="149"/>
    </location>
    <ligand>
        <name>Zn(2+)</name>
        <dbReference type="ChEBI" id="CHEBI:29105"/>
        <note>catalytic</note>
    </ligand>
</feature>
<name>S3INB6_9ENTR</name>
<reference evidence="10 11" key="1">
    <citation type="submission" date="2013-04" db="EMBL/GenBank/DDBJ databases">
        <authorList>
            <person name="Weinstock G."/>
            <person name="Sodergren E."/>
            <person name="Lobos E.A."/>
            <person name="Fulton L."/>
            <person name="Fulton R."/>
            <person name="Courtney L."/>
            <person name="Fronick C."/>
            <person name="O'Laughlin M."/>
            <person name="Godfrey J."/>
            <person name="Wilson R.M."/>
            <person name="Miner T."/>
            <person name="Farmer C."/>
            <person name="Delehaunty K."/>
            <person name="Cordes M."/>
            <person name="Minx P."/>
            <person name="Tomlinson C."/>
            <person name="Chen J."/>
            <person name="Wollam A."/>
            <person name="Pepin K.H."/>
            <person name="Palsikar V.B."/>
            <person name="Zhang X."/>
            <person name="Suruliraj S."/>
            <person name="Perna N.T."/>
            <person name="Plunkett G."/>
            <person name="Warren W."/>
            <person name="Mitreva M."/>
            <person name="Mardis E.R."/>
            <person name="Wilson R.K."/>
        </authorList>
    </citation>
    <scope>NUCLEOTIDE SEQUENCE [LARGE SCALE GENOMIC DNA]</scope>
    <source>
        <strain evidence="10 11">DSM 4568</strain>
    </source>
</reference>
<dbReference type="AlphaFoldDB" id="S3INB6"/>
<evidence type="ECO:0000256" key="6">
    <source>
        <dbReference type="ARBA" id="ARBA00022833"/>
    </source>
</evidence>
<dbReference type="CDD" id="cd01285">
    <property type="entry name" value="nucleoside_deaminase"/>
    <property type="match status" value="1"/>
</dbReference>
<evidence type="ECO:0000256" key="2">
    <source>
        <dbReference type="ARBA" id="ARBA00011738"/>
    </source>
</evidence>
<dbReference type="Gene3D" id="3.40.140.10">
    <property type="entry name" value="Cytidine Deaminase, domain 2"/>
    <property type="match status" value="1"/>
</dbReference>
<comment type="catalytic activity">
    <reaction evidence="7 8">
        <text>adenosine(34) in tRNA + H2O + H(+) = inosine(34) in tRNA + NH4(+)</text>
        <dbReference type="Rhea" id="RHEA:43168"/>
        <dbReference type="Rhea" id="RHEA-COMP:10373"/>
        <dbReference type="Rhea" id="RHEA-COMP:10374"/>
        <dbReference type="ChEBI" id="CHEBI:15377"/>
        <dbReference type="ChEBI" id="CHEBI:15378"/>
        <dbReference type="ChEBI" id="CHEBI:28938"/>
        <dbReference type="ChEBI" id="CHEBI:74411"/>
        <dbReference type="ChEBI" id="CHEBI:82852"/>
        <dbReference type="EC" id="3.5.4.33"/>
    </reaction>
</comment>
<evidence type="ECO:0000256" key="1">
    <source>
        <dbReference type="ARBA" id="ARBA00010669"/>
    </source>
</evidence>
<dbReference type="Proteomes" id="UP000014585">
    <property type="component" value="Unassembled WGS sequence"/>
</dbReference>
<dbReference type="InterPro" id="IPR058535">
    <property type="entry name" value="MafB19-deam"/>
</dbReference>
<keyword evidence="4 8" id="KW-0479">Metal-binding</keyword>
<protein>
    <recommendedName>
        <fullName evidence="8">tRNA-specific adenosine deaminase</fullName>
        <ecNumber evidence="8">3.5.4.33</ecNumber>
    </recommendedName>
</protein>
<feature type="domain" description="CMP/dCMP-type deaminase" evidence="9">
    <location>
        <begin position="68"/>
        <end position="179"/>
    </location>
</feature>
<evidence type="ECO:0000256" key="7">
    <source>
        <dbReference type="ARBA" id="ARBA00048045"/>
    </source>
</evidence>
<comment type="function">
    <text evidence="8">Catalyzes the deamination of adenosine to inosine at the wobble position 34 of tRNA(Arg2).</text>
</comment>
<evidence type="ECO:0000256" key="8">
    <source>
        <dbReference type="HAMAP-Rule" id="MF_00972"/>
    </source>
</evidence>
<comment type="subunit">
    <text evidence="2 8">Homodimer.</text>
</comment>
<dbReference type="NCBIfam" id="NF008113">
    <property type="entry name" value="PRK10860.1"/>
    <property type="match status" value="1"/>
</dbReference>
<keyword evidence="5 8" id="KW-0378">Hydrolase</keyword>
<organism evidence="10 11">
    <name type="scientific">Cedecea davisae DSM 4568</name>
    <dbReference type="NCBI Taxonomy" id="566551"/>
    <lineage>
        <taxon>Bacteria</taxon>
        <taxon>Pseudomonadati</taxon>
        <taxon>Pseudomonadota</taxon>
        <taxon>Gammaproteobacteria</taxon>
        <taxon>Enterobacterales</taxon>
        <taxon>Enterobacteriaceae</taxon>
        <taxon>Cedecea</taxon>
    </lineage>
</organism>
<evidence type="ECO:0000259" key="9">
    <source>
        <dbReference type="PROSITE" id="PS51747"/>
    </source>
</evidence>
<dbReference type="InterPro" id="IPR016193">
    <property type="entry name" value="Cytidine_deaminase-like"/>
</dbReference>
<evidence type="ECO:0000256" key="3">
    <source>
        <dbReference type="ARBA" id="ARBA00022694"/>
    </source>
</evidence>
<sequence length="229" mass="24913">MALRFASIAATATATRTTRCSIFASIAGASPRRGSYSSSSEVVSHPVCGVYNAPPTYPAESLVSETEFTHEHWMRHALTLAQRAWDEGEVPVGAVLVHNNQVIGEGWNRPIGRHDPTAHAEIMALRQGGLVLQNYRLLDTTLYVTLEPCVMCAGAMVHSRIGRLVFGARDAKTGAIGSLMDVLGHPGMNHQVEVTEGVLASECSAMLSDFFRARRLEKKALKEKDRKAE</sequence>
<feature type="active site" description="Proton donor" evidence="8">
    <location>
        <position position="121"/>
    </location>
</feature>
<dbReference type="SUPFAM" id="SSF53927">
    <property type="entry name" value="Cytidine deaminase-like"/>
    <property type="match status" value="1"/>
</dbReference>
<dbReference type="PROSITE" id="PS51747">
    <property type="entry name" value="CYT_DCMP_DEAMINASES_2"/>
    <property type="match status" value="1"/>
</dbReference>
<evidence type="ECO:0000256" key="4">
    <source>
        <dbReference type="ARBA" id="ARBA00022723"/>
    </source>
</evidence>
<comment type="similarity">
    <text evidence="1">Belongs to the cytidine and deoxycytidylate deaminase family. ADAT2 subfamily.</text>
</comment>
<dbReference type="STRING" id="566551.HMPREF0201_03525"/>
<keyword evidence="6 8" id="KW-0862">Zinc</keyword>
<feature type="binding site" evidence="8">
    <location>
        <position position="119"/>
    </location>
    <ligand>
        <name>Zn(2+)</name>
        <dbReference type="ChEBI" id="CHEBI:29105"/>
        <note>catalytic</note>
    </ligand>
</feature>
<dbReference type="InterPro" id="IPR002125">
    <property type="entry name" value="CMP_dCMP_dom"/>
</dbReference>
<dbReference type="PANTHER" id="PTHR11079:SF202">
    <property type="entry name" value="TRNA-SPECIFIC ADENOSINE DEAMINASE"/>
    <property type="match status" value="1"/>
</dbReference>
<dbReference type="GO" id="GO:0008270">
    <property type="term" value="F:zinc ion binding"/>
    <property type="evidence" value="ECO:0007669"/>
    <property type="project" value="UniProtKB-UniRule"/>
</dbReference>
<comment type="cofactor">
    <cofactor evidence="8">
        <name>Zn(2+)</name>
        <dbReference type="ChEBI" id="CHEBI:29105"/>
    </cofactor>
    <text evidence="8">Binds 1 zinc ion per subunit.</text>
</comment>
<feature type="binding site" evidence="8">
    <location>
        <position position="152"/>
    </location>
    <ligand>
        <name>Zn(2+)</name>
        <dbReference type="ChEBI" id="CHEBI:29105"/>
        <note>catalytic</note>
    </ligand>
</feature>
<dbReference type="GO" id="GO:0052717">
    <property type="term" value="F:tRNA-specific adenosine-34 deaminase activity"/>
    <property type="evidence" value="ECO:0007669"/>
    <property type="project" value="UniProtKB-UniRule"/>
</dbReference>
<dbReference type="EC" id="3.5.4.33" evidence="8"/>
<dbReference type="GO" id="GO:0002100">
    <property type="term" value="P:tRNA wobble adenosine to inosine editing"/>
    <property type="evidence" value="ECO:0007669"/>
    <property type="project" value="UniProtKB-UniRule"/>
</dbReference>
<dbReference type="InterPro" id="IPR016192">
    <property type="entry name" value="APOBEC/CMP_deaminase_Zn-bd"/>
</dbReference>
<dbReference type="FunFam" id="3.40.140.10:FF:000005">
    <property type="entry name" value="tRNA-specific adenosine deaminase"/>
    <property type="match status" value="1"/>
</dbReference>
<accession>S3INB6</accession>
<dbReference type="Pfam" id="PF14437">
    <property type="entry name" value="MafB19-deam"/>
    <property type="match status" value="1"/>
</dbReference>
<comment type="caution">
    <text evidence="10">The sequence shown here is derived from an EMBL/GenBank/DDBJ whole genome shotgun (WGS) entry which is preliminary data.</text>
</comment>
<dbReference type="HAMAP" id="MF_00972">
    <property type="entry name" value="tRNA_aden_deaminase"/>
    <property type="match status" value="1"/>
</dbReference>
<evidence type="ECO:0000256" key="5">
    <source>
        <dbReference type="ARBA" id="ARBA00022801"/>
    </source>
</evidence>
<keyword evidence="3 8" id="KW-0819">tRNA processing</keyword>
<evidence type="ECO:0000313" key="10">
    <source>
        <dbReference type="EMBL" id="EPF15288.1"/>
    </source>
</evidence>
<dbReference type="HOGENOM" id="CLU_025810_3_0_6"/>
<dbReference type="InterPro" id="IPR028883">
    <property type="entry name" value="tRNA_aden_deaminase"/>
</dbReference>
<dbReference type="PROSITE" id="PS00903">
    <property type="entry name" value="CYT_DCMP_DEAMINASES_1"/>
    <property type="match status" value="1"/>
</dbReference>
<evidence type="ECO:0000313" key="11">
    <source>
        <dbReference type="Proteomes" id="UP000014585"/>
    </source>
</evidence>
<proteinExistence type="inferred from homology"/>
<dbReference type="PANTHER" id="PTHR11079">
    <property type="entry name" value="CYTOSINE DEAMINASE FAMILY MEMBER"/>
    <property type="match status" value="1"/>
</dbReference>
<dbReference type="EMBL" id="ATDT01000031">
    <property type="protein sequence ID" value="EPF15288.1"/>
    <property type="molecule type" value="Genomic_DNA"/>
</dbReference>
<gene>
    <name evidence="8" type="primary">tadA</name>
    <name evidence="10" type="ORF">HMPREF0201_03525</name>
</gene>